<dbReference type="OrthoDB" id="9809277at2"/>
<dbReference type="Gene3D" id="2.10.270.10">
    <property type="entry name" value="Cholin Binding"/>
    <property type="match status" value="2"/>
</dbReference>
<feature type="chain" id="PRO_5017972327" description="Heme-binding protein Shr-like Hb-interacting domain-containing protein" evidence="4">
    <location>
        <begin position="22"/>
        <end position="1160"/>
    </location>
</feature>
<evidence type="ECO:0000256" key="4">
    <source>
        <dbReference type="SAM" id="SignalP"/>
    </source>
</evidence>
<dbReference type="Proteomes" id="UP000272490">
    <property type="component" value="Unassembled WGS sequence"/>
</dbReference>
<evidence type="ECO:0000256" key="1">
    <source>
        <dbReference type="ARBA" id="ARBA00022737"/>
    </source>
</evidence>
<feature type="compositionally biased region" description="Basic and acidic residues" evidence="3">
    <location>
        <begin position="987"/>
        <end position="1004"/>
    </location>
</feature>
<keyword evidence="7" id="KW-1185">Reference proteome</keyword>
<evidence type="ECO:0000256" key="2">
    <source>
        <dbReference type="PROSITE-ProRule" id="PRU00591"/>
    </source>
</evidence>
<accession>A0A3P3QZU0</accession>
<evidence type="ECO:0000313" key="7">
    <source>
        <dbReference type="Proteomes" id="UP000272490"/>
    </source>
</evidence>
<feature type="domain" description="Heme-binding protein Shr-like Hb-interacting" evidence="5">
    <location>
        <begin position="642"/>
        <end position="724"/>
    </location>
</feature>
<dbReference type="InterPro" id="IPR018337">
    <property type="entry name" value="Cell_wall/Cho-bd_repeat"/>
</dbReference>
<dbReference type="SUPFAM" id="SSF69360">
    <property type="entry name" value="Cell wall binding repeat"/>
    <property type="match status" value="1"/>
</dbReference>
<keyword evidence="4" id="KW-0732">Signal</keyword>
<feature type="compositionally biased region" description="Basic and acidic residues" evidence="3">
    <location>
        <begin position="935"/>
        <end position="958"/>
    </location>
</feature>
<evidence type="ECO:0000259" key="5">
    <source>
        <dbReference type="Pfam" id="PF07550"/>
    </source>
</evidence>
<gene>
    <name evidence="6" type="ORF">EHV10_04985</name>
</gene>
<feature type="compositionally biased region" description="Basic and acidic residues" evidence="3">
    <location>
        <begin position="57"/>
        <end position="72"/>
    </location>
</feature>
<comment type="caution">
    <text evidence="6">The sequence shown here is derived from an EMBL/GenBank/DDBJ whole genome shotgun (WGS) entry which is preliminary data.</text>
</comment>
<reference evidence="6 7" key="1">
    <citation type="submission" date="2018-11" db="EMBL/GenBank/DDBJ databases">
        <title>Genome sequencing of Lachnoanaerobaculum sp. KCOM 2030 (= ChDC B114).</title>
        <authorList>
            <person name="Kook J.-K."/>
            <person name="Park S.-N."/>
            <person name="Lim Y.K."/>
        </authorList>
    </citation>
    <scope>NUCLEOTIDE SEQUENCE [LARGE SCALE GENOMIC DNA]</scope>
    <source>
        <strain evidence="6 7">KCOM 2030</strain>
    </source>
</reference>
<dbReference type="RefSeq" id="WP_128673714.1">
    <property type="nucleotide sequence ID" value="NZ_RRCO01000002.1"/>
</dbReference>
<dbReference type="PROSITE" id="PS51170">
    <property type="entry name" value="CW"/>
    <property type="match status" value="1"/>
</dbReference>
<proteinExistence type="predicted"/>
<dbReference type="AlphaFoldDB" id="A0A3P3QZU0"/>
<feature type="signal peptide" evidence="4">
    <location>
        <begin position="1"/>
        <end position="21"/>
    </location>
</feature>
<name>A0A3P3QZU0_9FIRM</name>
<feature type="region of interest" description="Disordered" evidence="3">
    <location>
        <begin position="43"/>
        <end position="72"/>
    </location>
</feature>
<feature type="compositionally biased region" description="Polar residues" evidence="3">
    <location>
        <begin position="1005"/>
        <end position="1014"/>
    </location>
</feature>
<dbReference type="InterPro" id="IPR011432">
    <property type="entry name" value="Shr-like_HID"/>
</dbReference>
<protein>
    <recommendedName>
        <fullName evidence="5">Heme-binding protein Shr-like Hb-interacting domain-containing protein</fullName>
    </recommendedName>
</protein>
<dbReference type="Pfam" id="PF07550">
    <property type="entry name" value="Shr-like_HID"/>
    <property type="match status" value="1"/>
</dbReference>
<feature type="region of interest" description="Disordered" evidence="3">
    <location>
        <begin position="935"/>
        <end position="1014"/>
    </location>
</feature>
<keyword evidence="1" id="KW-0677">Repeat</keyword>
<dbReference type="EMBL" id="RRCO01000002">
    <property type="protein sequence ID" value="RRJ25900.1"/>
    <property type="molecule type" value="Genomic_DNA"/>
</dbReference>
<sequence length="1160" mass="132541">MFKRIFKVVLCSILATNMVMSSFFYTKVLKPIGVREVDVVSHASTMGPPPVPSLRPGRGEGEDKGTEVSESDKNLPFESDFIESLEYNNSYGYLIMHLNKDFLSNGFVNEIQYIGINDVKYRYETVNTDRSKWYTIFIPYKYLNKGENILYFYMKDITYKTFVELGDEFKKQKISPKLIALENTDGVDVAFKLKLKHNSDEERAAFYDAVRGDLKEKITVSEIFTMAGSTTEIEKDKYDVSIDEDNDELTIQFKNGKRIYQSLYIYDIDIAVEGFLNTKGTVILYEHADPLKYNWDTKGDNSLKITYGEGVNSIYLSEISDIELSVLDEKGEAKNTKTLEENKDYKKSYSELQIFSKVFESNKKYRLSLYHPSVKTLNLDIESPDLANVKPARTLWADDIKSDEDFLMSFDEDDKAWLSELNKIVLKDRNGYSYEMYPIAQKAIDDEEHGYEDEYGDNPNRYYELDKDNLTLKINKRYFKNDSGRFILEFKAKGYDDSSVSFFIKRSGVFGTKDVKVEYRFLTDSDYSLELKSKTTPSTFVLRTYFDKRNNNAPRSESKITVKDQTTGDFKVLKPGPNEDFWSEYAGGNVLKIFAKNFIADHTYTVILQNNDYPTVVLKDIVAPSELIGELKEPSVKVKSVVKGNPVVISSNKEYVDAIQSIKISNDRGYSTTKTDGFVKNNDKVSLDFEDWRKSAGILETVGSFSMTISAKGYKDANIDFAIKDTNITFEVEKDPDKKNIAVNFSQGKLPEYGYTDSLAYVELNNKKLSKTQYTRSALGSTLLINERLLLDGENKLILKSTLYDNIEVKFDFDNEKLRSEKEALLEKVSTPSNARKLRNSQVKALQSKIENAKTLRELRSAGIDLDVAIFGSIQAKLNLKEEILEKINSSEINEVEKERLIDEVNSASDLQDLIELEDRVDDILAKYIAKEEEQKTPPINKEDEKDLSTNTNEEQKTDSNTVIAGDSKSDKTDIKHDENTITDSTSEIKSDKNKEIKDVESKKTPSNIIKPNASSRLFVGGSGGKSSSANQNKGTNKVSYKNWYKLTNGKWTILGENIKSSWVKDGNHWFYMDDNSELVENQWLYIDGKWYYAKAGGYIAENEWISYKDKWYYSKSGGAIFQSAWKNIGEKFYHFGIDGDLSVNTYVDGYQVDANGIRK</sequence>
<feature type="repeat" description="Cell wall-binding" evidence="2">
    <location>
        <begin position="1081"/>
        <end position="1100"/>
    </location>
</feature>
<evidence type="ECO:0000256" key="3">
    <source>
        <dbReference type="SAM" id="MobiDB-lite"/>
    </source>
</evidence>
<evidence type="ECO:0000313" key="6">
    <source>
        <dbReference type="EMBL" id="RRJ25900.1"/>
    </source>
</evidence>
<feature type="compositionally biased region" description="Basic and acidic residues" evidence="3">
    <location>
        <begin position="968"/>
        <end position="980"/>
    </location>
</feature>
<organism evidence="6 7">
    <name type="scientific">Lachnoanaerobaculum gingivalis</name>
    <dbReference type="NCBI Taxonomy" id="2490855"/>
    <lineage>
        <taxon>Bacteria</taxon>
        <taxon>Bacillati</taxon>
        <taxon>Bacillota</taxon>
        <taxon>Clostridia</taxon>
        <taxon>Lachnospirales</taxon>
        <taxon>Lachnospiraceae</taxon>
        <taxon>Lachnoanaerobaculum</taxon>
    </lineage>
</organism>